<accession>A0A9P1NRD8</accession>
<evidence type="ECO:0000256" key="1">
    <source>
        <dbReference type="SAM" id="MobiDB-lite"/>
    </source>
</evidence>
<sequence length="273" mass="29652">MDLGLTARNIRDHANDIVQPLARDLDLKLHTFGRKAVGFGKGRGEGANSRPDPGLVGESARDGQDCIADDRLAVCGMETGRRGAAIGAHQPARTEKHTTEPAADHHRHPIQVLAVYGLKNWTSRSAPGFTIVAGPEEVSDPESPAIVTRVPSAARGNKSTRLFLSADRARRGKKSAFFDLLLELLIFPESEHCLPPPSFLRRPEADIPMRRCNLFAQWGNCDNVAATSATTRVTGKPCPSIHGHHRRAVMRRSDDPASARSITRSKAFPLPAT</sequence>
<proteinExistence type="predicted"/>
<keyword evidence="3" id="KW-1185">Reference proteome</keyword>
<dbReference type="EMBL" id="HE577330">
    <property type="protein sequence ID" value="CCD02957.1"/>
    <property type="molecule type" value="Genomic_DNA"/>
</dbReference>
<keyword evidence="2" id="KW-0614">Plasmid</keyword>
<feature type="region of interest" description="Disordered" evidence="1">
    <location>
        <begin position="40"/>
        <end position="62"/>
    </location>
</feature>
<reference evidence="2 3" key="1">
    <citation type="journal article" date="2011" name="PLoS Genet.">
        <title>Azospirillum genomes reveal transition of bacteria from aquatic to terrestrial environments.</title>
        <authorList>
            <person name="Wisniewski-Dye F."/>
            <person name="Borziak K."/>
            <person name="Khalsa-Moyers G."/>
            <person name="Alexandre G."/>
            <person name="Sukharnikov L.O."/>
            <person name="Wuichet K."/>
            <person name="Hurst G.B."/>
            <person name="McDonald W.H."/>
            <person name="Robertson J.S."/>
            <person name="Barbe V."/>
            <person name="Calteau A."/>
            <person name="Rouy Z."/>
            <person name="Mangenot S."/>
            <person name="Prigent-Combaret C."/>
            <person name="Normand P."/>
            <person name="Boyer M."/>
            <person name="Siguier P."/>
            <person name="Dessaux Y."/>
            <person name="Elmerich C."/>
            <person name="Condemine G."/>
            <person name="Krishnen G."/>
            <person name="Kennedy I."/>
            <person name="Paterson A.H."/>
            <person name="Gonzalez V."/>
            <person name="Mavingui P."/>
            <person name="Zhulin I.B."/>
        </authorList>
    </citation>
    <scope>NUCLEOTIDE SEQUENCE [LARGE SCALE GENOMIC DNA]</scope>
    <source>
        <strain evidence="2 3">Sp245</strain>
    </source>
</reference>
<dbReference type="KEGG" id="abs:AZOBR_p340195"/>
<protein>
    <submittedName>
        <fullName evidence="2">Uncharacterized protein</fullName>
    </submittedName>
</protein>
<dbReference type="Proteomes" id="UP000007319">
    <property type="component" value="Plasmid AZOBR_p3"/>
</dbReference>
<gene>
    <name evidence="2" type="ORF">AZOBR_p340195</name>
</gene>
<name>A0A9P1NRD8_9PROT</name>
<organism evidence="2 3">
    <name type="scientific">Azospirillum baldaniorum</name>
    <dbReference type="NCBI Taxonomy" id="1064539"/>
    <lineage>
        <taxon>Bacteria</taxon>
        <taxon>Pseudomonadati</taxon>
        <taxon>Pseudomonadota</taxon>
        <taxon>Alphaproteobacteria</taxon>
        <taxon>Rhodospirillales</taxon>
        <taxon>Azospirillaceae</taxon>
        <taxon>Azospirillum</taxon>
    </lineage>
</organism>
<feature type="region of interest" description="Disordered" evidence="1">
    <location>
        <begin position="246"/>
        <end position="273"/>
    </location>
</feature>
<evidence type="ECO:0000313" key="2">
    <source>
        <dbReference type="EMBL" id="CCD02957.1"/>
    </source>
</evidence>
<dbReference type="AlphaFoldDB" id="A0A9P1NRD8"/>
<evidence type="ECO:0000313" key="3">
    <source>
        <dbReference type="Proteomes" id="UP000007319"/>
    </source>
</evidence>
<geneLocation type="plasmid" evidence="2 3">
    <name>AZOBR_p3</name>
</geneLocation>